<proteinExistence type="predicted"/>
<reference evidence="7" key="1">
    <citation type="journal article" date="2010" name="Science">
        <title>Plasticity of animal genome architecture unmasked by rapid evolution of a pelagic tunicate.</title>
        <authorList>
            <person name="Denoeud F."/>
            <person name="Henriet S."/>
            <person name="Mungpakdee S."/>
            <person name="Aury J.M."/>
            <person name="Da Silva C."/>
            <person name="Brinkmann H."/>
            <person name="Mikhaleva J."/>
            <person name="Olsen L.C."/>
            <person name="Jubin C."/>
            <person name="Canestro C."/>
            <person name="Bouquet J.M."/>
            <person name="Danks G."/>
            <person name="Poulain J."/>
            <person name="Campsteijn C."/>
            <person name="Adamski M."/>
            <person name="Cross I."/>
            <person name="Yadetie F."/>
            <person name="Muffato M."/>
            <person name="Louis A."/>
            <person name="Butcher S."/>
            <person name="Tsagkogeorga G."/>
            <person name="Konrad A."/>
            <person name="Singh S."/>
            <person name="Jensen M.F."/>
            <person name="Cong E.H."/>
            <person name="Eikeseth-Otteraa H."/>
            <person name="Noel B."/>
            <person name="Anthouard V."/>
            <person name="Porcel B.M."/>
            <person name="Kachouri-Lafond R."/>
            <person name="Nishino A."/>
            <person name="Ugolini M."/>
            <person name="Chourrout P."/>
            <person name="Nishida H."/>
            <person name="Aasland R."/>
            <person name="Huzurbazar S."/>
            <person name="Westhof E."/>
            <person name="Delsuc F."/>
            <person name="Lehrach H."/>
            <person name="Reinhardt R."/>
            <person name="Weissenbach J."/>
            <person name="Roy S.W."/>
            <person name="Artiguenave F."/>
            <person name="Postlethwait J.H."/>
            <person name="Manak J.R."/>
            <person name="Thompson E.M."/>
            <person name="Jaillon O."/>
            <person name="Du Pasquier L."/>
            <person name="Boudinot P."/>
            <person name="Liberles D.A."/>
            <person name="Volff J.N."/>
            <person name="Philippe H."/>
            <person name="Lenhard B."/>
            <person name="Roest Crollius H."/>
            <person name="Wincker P."/>
            <person name="Chourrout D."/>
        </authorList>
    </citation>
    <scope>NUCLEOTIDE SEQUENCE [LARGE SCALE GENOMIC DNA]</scope>
</reference>
<dbReference type="SMART" id="SM00355">
    <property type="entry name" value="ZnF_C2H2"/>
    <property type="match status" value="3"/>
</dbReference>
<keyword evidence="4" id="KW-0862">Zinc</keyword>
<keyword evidence="1" id="KW-0479">Metal-binding</keyword>
<keyword evidence="3 5" id="KW-0863">Zinc-finger</keyword>
<evidence type="ECO:0000256" key="5">
    <source>
        <dbReference type="PROSITE-ProRule" id="PRU00042"/>
    </source>
</evidence>
<protein>
    <recommendedName>
        <fullName evidence="6">C2H2-type domain-containing protein</fullName>
    </recommendedName>
</protein>
<dbReference type="FunFam" id="3.30.160.60:FF:000065">
    <property type="entry name" value="B-cell CLL/lymphoma 6, member B"/>
    <property type="match status" value="1"/>
</dbReference>
<dbReference type="SUPFAM" id="SSF57667">
    <property type="entry name" value="beta-beta-alpha zinc fingers"/>
    <property type="match status" value="1"/>
</dbReference>
<evidence type="ECO:0000256" key="3">
    <source>
        <dbReference type="ARBA" id="ARBA00022771"/>
    </source>
</evidence>
<dbReference type="PANTHER" id="PTHR24379:SF121">
    <property type="entry name" value="C2H2-TYPE DOMAIN-CONTAINING PROTEIN"/>
    <property type="match status" value="1"/>
</dbReference>
<dbReference type="InterPro" id="IPR013087">
    <property type="entry name" value="Znf_C2H2_type"/>
</dbReference>
<dbReference type="Proteomes" id="UP000011014">
    <property type="component" value="Unassembled WGS sequence"/>
</dbReference>
<dbReference type="GO" id="GO:0008270">
    <property type="term" value="F:zinc ion binding"/>
    <property type="evidence" value="ECO:0007669"/>
    <property type="project" value="UniProtKB-KW"/>
</dbReference>
<dbReference type="PROSITE" id="PS50157">
    <property type="entry name" value="ZINC_FINGER_C2H2_2"/>
    <property type="match status" value="1"/>
</dbReference>
<dbReference type="AlphaFoldDB" id="E4YUJ4"/>
<keyword evidence="2" id="KW-0677">Repeat</keyword>
<dbReference type="PANTHER" id="PTHR24379">
    <property type="entry name" value="KRAB AND ZINC FINGER DOMAIN-CONTAINING"/>
    <property type="match status" value="1"/>
</dbReference>
<dbReference type="Pfam" id="PF00096">
    <property type="entry name" value="zf-C2H2"/>
    <property type="match status" value="1"/>
</dbReference>
<evidence type="ECO:0000256" key="1">
    <source>
        <dbReference type="ARBA" id="ARBA00022723"/>
    </source>
</evidence>
<name>E4YUJ4_OIKDI</name>
<feature type="non-terminal residue" evidence="7">
    <location>
        <position position="1"/>
    </location>
</feature>
<dbReference type="Gene3D" id="3.30.160.60">
    <property type="entry name" value="Classic Zinc Finger"/>
    <property type="match status" value="2"/>
</dbReference>
<dbReference type="InterPro" id="IPR036236">
    <property type="entry name" value="Znf_C2H2_sf"/>
</dbReference>
<feature type="domain" description="C2H2-type" evidence="6">
    <location>
        <begin position="70"/>
        <end position="97"/>
    </location>
</feature>
<accession>E4YUJ4</accession>
<sequence>FHGEGRRSTTQNQNLKCKYCNFYAKDNHALEQHLRLHENRLFRCQYCNYTTANMHHLRDHFLHHFHIRNFSCDICKLTFITKPSLKNHERTHTKDWTCVSCYQTLNSRKLYDSHVRSCEVRLSKLK</sequence>
<dbReference type="EMBL" id="FN655436">
    <property type="protein sequence ID" value="CBY39133.1"/>
    <property type="molecule type" value="Genomic_DNA"/>
</dbReference>
<dbReference type="PROSITE" id="PS00028">
    <property type="entry name" value="ZINC_FINGER_C2H2_1"/>
    <property type="match status" value="1"/>
</dbReference>
<evidence type="ECO:0000256" key="4">
    <source>
        <dbReference type="ARBA" id="ARBA00022833"/>
    </source>
</evidence>
<evidence type="ECO:0000259" key="6">
    <source>
        <dbReference type="PROSITE" id="PS50157"/>
    </source>
</evidence>
<evidence type="ECO:0000256" key="2">
    <source>
        <dbReference type="ARBA" id="ARBA00022737"/>
    </source>
</evidence>
<gene>
    <name evidence="7" type="ORF">GSOID_T00019678001</name>
</gene>
<organism evidence="7">
    <name type="scientific">Oikopleura dioica</name>
    <name type="common">Tunicate</name>
    <dbReference type="NCBI Taxonomy" id="34765"/>
    <lineage>
        <taxon>Eukaryota</taxon>
        <taxon>Metazoa</taxon>
        <taxon>Chordata</taxon>
        <taxon>Tunicata</taxon>
        <taxon>Appendicularia</taxon>
        <taxon>Copelata</taxon>
        <taxon>Oikopleuridae</taxon>
        <taxon>Oikopleura</taxon>
    </lineage>
</organism>
<evidence type="ECO:0000313" key="7">
    <source>
        <dbReference type="EMBL" id="CBY39133.1"/>
    </source>
</evidence>